<sequence length="348" mass="38056">MNPAHRPASLLLQWHLSDACNLRCTHCYQDEFEPEERGLADWQQVLDDYLHLLRTPSAIRGHINVTGGEPFALRDFPALLDRFAQQRADFSFGILTNGTLIDRSMARRLRHWQPGFVQVSIDGVAATHDAIRGAGSHARAVAGIQALLAEDIKVLISFTAQPDNFREFGEVARLGHALGVAKVWSDRVIPAGPDLAAQMLSPAQTSEYLHVMAEARAALPANSKTEIALHRALQFLEGGDAVYRCTAGDSLITVMPDGTLYPCRRLPIPMGNAYERPLIELYADSPMQAIRQPLAQEGCTSCGFAGQCQGGLRCLSWAVHGRLDQADPGCELAGPTRTPRVRIPIHSA</sequence>
<proteinExistence type="predicted"/>
<accession>A0ABV2THY0</accession>
<keyword evidence="5" id="KW-0408">Iron</keyword>
<dbReference type="SFLD" id="SFLDS00029">
    <property type="entry name" value="Radical_SAM"/>
    <property type="match status" value="1"/>
</dbReference>
<evidence type="ECO:0000313" key="8">
    <source>
        <dbReference type="EMBL" id="MET7013519.1"/>
    </source>
</evidence>
<dbReference type="InterPro" id="IPR058240">
    <property type="entry name" value="rSAM_sf"/>
</dbReference>
<dbReference type="Pfam" id="PF13186">
    <property type="entry name" value="SPASM"/>
    <property type="match status" value="1"/>
</dbReference>
<dbReference type="PROSITE" id="PS51918">
    <property type="entry name" value="RADICAL_SAM"/>
    <property type="match status" value="1"/>
</dbReference>
<dbReference type="InterPro" id="IPR023885">
    <property type="entry name" value="4Fe4S-binding_SPASM_dom"/>
</dbReference>
<comment type="cofactor">
    <cofactor evidence="1">
        <name>[4Fe-4S] cluster</name>
        <dbReference type="ChEBI" id="CHEBI:49883"/>
    </cofactor>
</comment>
<dbReference type="SFLD" id="SFLDG01386">
    <property type="entry name" value="main_SPASM_domain-containing"/>
    <property type="match status" value="1"/>
</dbReference>
<evidence type="ECO:0000256" key="1">
    <source>
        <dbReference type="ARBA" id="ARBA00001966"/>
    </source>
</evidence>
<evidence type="ECO:0000256" key="2">
    <source>
        <dbReference type="ARBA" id="ARBA00022485"/>
    </source>
</evidence>
<dbReference type="CDD" id="cd01335">
    <property type="entry name" value="Radical_SAM"/>
    <property type="match status" value="1"/>
</dbReference>
<gene>
    <name evidence="8" type="ORF">ABXR19_04910</name>
</gene>
<dbReference type="PIRSF" id="PIRSF037420">
    <property type="entry name" value="PQQ_syn_pqqE"/>
    <property type="match status" value="1"/>
</dbReference>
<dbReference type="SFLD" id="SFLDG01067">
    <property type="entry name" value="SPASM/twitch_domain_containing"/>
    <property type="match status" value="1"/>
</dbReference>
<dbReference type="InterPro" id="IPR013785">
    <property type="entry name" value="Aldolase_TIM"/>
</dbReference>
<dbReference type="PANTHER" id="PTHR11228:SF7">
    <property type="entry name" value="PQQA PEPTIDE CYCLASE"/>
    <property type="match status" value="1"/>
</dbReference>
<evidence type="ECO:0000313" key="9">
    <source>
        <dbReference type="Proteomes" id="UP001549691"/>
    </source>
</evidence>
<reference evidence="8 9" key="1">
    <citation type="submission" date="2024-07" db="EMBL/GenBank/DDBJ databases">
        <title>Uliginosibacterium flavum JJ3220;KACC:17644.</title>
        <authorList>
            <person name="Kim M.K."/>
        </authorList>
    </citation>
    <scope>NUCLEOTIDE SEQUENCE [LARGE SCALE GENOMIC DNA]</scope>
    <source>
        <strain evidence="8 9">KACC:17644</strain>
    </source>
</reference>
<name>A0ABV2THY0_9RHOO</name>
<dbReference type="EMBL" id="JBEWZI010000003">
    <property type="protein sequence ID" value="MET7013519.1"/>
    <property type="molecule type" value="Genomic_DNA"/>
</dbReference>
<dbReference type="InterPro" id="IPR007197">
    <property type="entry name" value="rSAM"/>
</dbReference>
<evidence type="ECO:0000256" key="5">
    <source>
        <dbReference type="ARBA" id="ARBA00023004"/>
    </source>
</evidence>
<dbReference type="SUPFAM" id="SSF102114">
    <property type="entry name" value="Radical SAM enzymes"/>
    <property type="match status" value="1"/>
</dbReference>
<dbReference type="RefSeq" id="WP_354599978.1">
    <property type="nucleotide sequence ID" value="NZ_JBEWZI010000003.1"/>
</dbReference>
<evidence type="ECO:0000256" key="6">
    <source>
        <dbReference type="ARBA" id="ARBA00023014"/>
    </source>
</evidence>
<keyword evidence="3" id="KW-0949">S-adenosyl-L-methionine</keyword>
<feature type="domain" description="Radical SAM core" evidence="7">
    <location>
        <begin position="2"/>
        <end position="221"/>
    </location>
</feature>
<keyword evidence="6" id="KW-0411">Iron-sulfur</keyword>
<keyword evidence="2" id="KW-0004">4Fe-4S</keyword>
<dbReference type="PANTHER" id="PTHR11228">
    <property type="entry name" value="RADICAL SAM DOMAIN PROTEIN"/>
    <property type="match status" value="1"/>
</dbReference>
<dbReference type="NCBIfam" id="TIGR04085">
    <property type="entry name" value="rSAM_more_4Fe4S"/>
    <property type="match status" value="1"/>
</dbReference>
<evidence type="ECO:0000259" key="7">
    <source>
        <dbReference type="PROSITE" id="PS51918"/>
    </source>
</evidence>
<evidence type="ECO:0000256" key="4">
    <source>
        <dbReference type="ARBA" id="ARBA00022723"/>
    </source>
</evidence>
<protein>
    <submittedName>
        <fullName evidence="8">Radical SAM protein</fullName>
    </submittedName>
</protein>
<dbReference type="Pfam" id="PF04055">
    <property type="entry name" value="Radical_SAM"/>
    <property type="match status" value="1"/>
</dbReference>
<dbReference type="Gene3D" id="3.20.20.70">
    <property type="entry name" value="Aldolase class I"/>
    <property type="match status" value="1"/>
</dbReference>
<dbReference type="Proteomes" id="UP001549691">
    <property type="component" value="Unassembled WGS sequence"/>
</dbReference>
<organism evidence="8 9">
    <name type="scientific">Uliginosibacterium flavum</name>
    <dbReference type="NCBI Taxonomy" id="1396831"/>
    <lineage>
        <taxon>Bacteria</taxon>
        <taxon>Pseudomonadati</taxon>
        <taxon>Pseudomonadota</taxon>
        <taxon>Betaproteobacteria</taxon>
        <taxon>Rhodocyclales</taxon>
        <taxon>Zoogloeaceae</taxon>
        <taxon>Uliginosibacterium</taxon>
    </lineage>
</organism>
<dbReference type="InterPro" id="IPR017200">
    <property type="entry name" value="PqqE-like"/>
</dbReference>
<dbReference type="InterPro" id="IPR050377">
    <property type="entry name" value="Radical_SAM_PqqE_MftC-like"/>
</dbReference>
<evidence type="ECO:0000256" key="3">
    <source>
        <dbReference type="ARBA" id="ARBA00022691"/>
    </source>
</evidence>
<keyword evidence="4" id="KW-0479">Metal-binding</keyword>
<comment type="caution">
    <text evidence="8">The sequence shown here is derived from an EMBL/GenBank/DDBJ whole genome shotgun (WGS) entry which is preliminary data.</text>
</comment>
<keyword evidence="9" id="KW-1185">Reference proteome</keyword>